<keyword evidence="3" id="KW-1185">Reference proteome</keyword>
<proteinExistence type="predicted"/>
<sequence>MRTHQIFNSLLLRNISSRMELKPPNPTFDENVNKISDHGSDNDSHYGQNDNMGDLNDMPPHDRPRPKEPVGLEGSRTEDMLVRIYNKVEGSDKVLKDLKNDFSTLSHTVTSHSVSIKQLETQMCQIVIHLNPRQKGTLPSDTISNPKNDC</sequence>
<evidence type="ECO:0000313" key="2">
    <source>
        <dbReference type="EMBL" id="WMV19922.1"/>
    </source>
</evidence>
<gene>
    <name evidence="2" type="ORF">MTR67_013307</name>
</gene>
<dbReference type="AlphaFoldDB" id="A0AAF0QBL0"/>
<name>A0AAF0QBL0_SOLVR</name>
<accession>A0AAF0QBL0</accession>
<evidence type="ECO:0000256" key="1">
    <source>
        <dbReference type="SAM" id="MobiDB-lite"/>
    </source>
</evidence>
<protein>
    <submittedName>
        <fullName evidence="2">Uncharacterized protein</fullName>
    </submittedName>
</protein>
<dbReference type="EMBL" id="CP133614">
    <property type="protein sequence ID" value="WMV19922.1"/>
    <property type="molecule type" value="Genomic_DNA"/>
</dbReference>
<dbReference type="Proteomes" id="UP001234989">
    <property type="component" value="Chromosome 3"/>
</dbReference>
<feature type="compositionally biased region" description="Basic and acidic residues" evidence="1">
    <location>
        <begin position="59"/>
        <end position="76"/>
    </location>
</feature>
<feature type="compositionally biased region" description="Basic and acidic residues" evidence="1">
    <location>
        <begin position="31"/>
        <end position="44"/>
    </location>
</feature>
<evidence type="ECO:0000313" key="3">
    <source>
        <dbReference type="Proteomes" id="UP001234989"/>
    </source>
</evidence>
<feature type="region of interest" description="Disordered" evidence="1">
    <location>
        <begin position="18"/>
        <end position="76"/>
    </location>
</feature>
<organism evidence="2 3">
    <name type="scientific">Solanum verrucosum</name>
    <dbReference type="NCBI Taxonomy" id="315347"/>
    <lineage>
        <taxon>Eukaryota</taxon>
        <taxon>Viridiplantae</taxon>
        <taxon>Streptophyta</taxon>
        <taxon>Embryophyta</taxon>
        <taxon>Tracheophyta</taxon>
        <taxon>Spermatophyta</taxon>
        <taxon>Magnoliopsida</taxon>
        <taxon>eudicotyledons</taxon>
        <taxon>Gunneridae</taxon>
        <taxon>Pentapetalae</taxon>
        <taxon>asterids</taxon>
        <taxon>lamiids</taxon>
        <taxon>Solanales</taxon>
        <taxon>Solanaceae</taxon>
        <taxon>Solanoideae</taxon>
        <taxon>Solaneae</taxon>
        <taxon>Solanum</taxon>
    </lineage>
</organism>
<reference evidence="2" key="1">
    <citation type="submission" date="2023-08" db="EMBL/GenBank/DDBJ databases">
        <title>A de novo genome assembly of Solanum verrucosum Schlechtendal, a Mexican diploid species geographically isolated from the other diploid A-genome species in potato relatives.</title>
        <authorList>
            <person name="Hosaka K."/>
        </authorList>
    </citation>
    <scope>NUCLEOTIDE SEQUENCE</scope>
    <source>
        <tissue evidence="2">Young leaves</tissue>
    </source>
</reference>